<keyword evidence="3" id="KW-1185">Reference proteome</keyword>
<evidence type="ECO:0000313" key="2">
    <source>
        <dbReference type="EMBL" id="NMM48484.1"/>
    </source>
</evidence>
<dbReference type="Gene3D" id="3.40.50.1820">
    <property type="entry name" value="alpha/beta hydrolase"/>
    <property type="match status" value="1"/>
</dbReference>
<dbReference type="InterPro" id="IPR001375">
    <property type="entry name" value="Peptidase_S9_cat"/>
</dbReference>
<dbReference type="EMBL" id="JABBNU010000005">
    <property type="protein sequence ID" value="NMM48484.1"/>
    <property type="molecule type" value="Genomic_DNA"/>
</dbReference>
<protein>
    <submittedName>
        <fullName evidence="2">Alpha/beta fold hydrolase</fullName>
    </submittedName>
</protein>
<dbReference type="GO" id="GO:0052689">
    <property type="term" value="F:carboxylic ester hydrolase activity"/>
    <property type="evidence" value="ECO:0007669"/>
    <property type="project" value="TreeGrafter"/>
</dbReference>
<evidence type="ECO:0000259" key="1">
    <source>
        <dbReference type="Pfam" id="PF00326"/>
    </source>
</evidence>
<dbReference type="Pfam" id="PF00326">
    <property type="entry name" value="Peptidase_S9"/>
    <property type="match status" value="1"/>
</dbReference>
<dbReference type="AlphaFoldDB" id="A0A848J1Y7"/>
<dbReference type="GO" id="GO:0008236">
    <property type="term" value="F:serine-type peptidase activity"/>
    <property type="evidence" value="ECO:0007669"/>
    <property type="project" value="InterPro"/>
</dbReference>
<dbReference type="Proteomes" id="UP000559010">
    <property type="component" value="Unassembled WGS sequence"/>
</dbReference>
<sequence length="286" mass="32483">MAKITTSIPSNTHKKLITMDISFETTHSKKPVIIFCHGFKGFKDWGGWSLMANEFAVLNMVSVNMNFSHNGTTPDDPLNFSDLEAFGNNNYGKELDDIKTVVDWIINKPEVFPEEETDHGKIALIGHSRGGSMALLASMENPNINVVVSLAPIFNPIERILNTDLDKWKSDGVIFIENSRTNQKMPLYYQFYDDIINNKDRYNLPEKIKHLNKPALIIHGSKDPTVDLNDSIKLKEKNNQIKLEIIEGANHVFGMTHPIESDSLPVHMKLALKHIVDFLNPLRYKK</sequence>
<comment type="caution">
    <text evidence="2">The sequence shown here is derived from an EMBL/GenBank/DDBJ whole genome shotgun (WGS) entry which is preliminary data.</text>
</comment>
<dbReference type="PANTHER" id="PTHR43265:SF1">
    <property type="entry name" value="ESTERASE ESTD"/>
    <property type="match status" value="1"/>
</dbReference>
<reference evidence="2 3" key="1">
    <citation type="submission" date="2020-04" db="EMBL/GenBank/DDBJ databases">
        <title>Flammeovirgaceae bacterium KN852 isolated from deep sea.</title>
        <authorList>
            <person name="Zhang D.-C."/>
        </authorList>
    </citation>
    <scope>NUCLEOTIDE SEQUENCE [LARGE SCALE GENOMIC DNA]</scope>
    <source>
        <strain evidence="2 3">KN852</strain>
    </source>
</reference>
<dbReference type="SUPFAM" id="SSF53474">
    <property type="entry name" value="alpha/beta-Hydrolases"/>
    <property type="match status" value="1"/>
</dbReference>
<keyword evidence="2" id="KW-0378">Hydrolase</keyword>
<dbReference type="GO" id="GO:0006508">
    <property type="term" value="P:proteolysis"/>
    <property type="evidence" value="ECO:0007669"/>
    <property type="project" value="InterPro"/>
</dbReference>
<name>A0A848J1Y7_9BACT</name>
<organism evidence="2 3">
    <name type="scientific">Marinigracilibium pacificum</name>
    <dbReference type="NCBI Taxonomy" id="2729599"/>
    <lineage>
        <taxon>Bacteria</taxon>
        <taxon>Pseudomonadati</taxon>
        <taxon>Bacteroidota</taxon>
        <taxon>Cytophagia</taxon>
        <taxon>Cytophagales</taxon>
        <taxon>Flammeovirgaceae</taxon>
        <taxon>Marinigracilibium</taxon>
    </lineage>
</organism>
<dbReference type="PANTHER" id="PTHR43265">
    <property type="entry name" value="ESTERASE ESTD"/>
    <property type="match status" value="1"/>
</dbReference>
<dbReference type="InterPro" id="IPR029058">
    <property type="entry name" value="AB_hydrolase_fold"/>
</dbReference>
<dbReference type="RefSeq" id="WP_169680401.1">
    <property type="nucleotide sequence ID" value="NZ_JABBNU010000005.1"/>
</dbReference>
<feature type="domain" description="Peptidase S9 prolyl oligopeptidase catalytic" evidence="1">
    <location>
        <begin position="88"/>
        <end position="255"/>
    </location>
</feature>
<proteinExistence type="predicted"/>
<gene>
    <name evidence="2" type="ORF">HH304_08740</name>
</gene>
<dbReference type="InterPro" id="IPR053145">
    <property type="entry name" value="AB_hydrolase_Est10"/>
</dbReference>
<evidence type="ECO:0000313" key="3">
    <source>
        <dbReference type="Proteomes" id="UP000559010"/>
    </source>
</evidence>
<accession>A0A848J1Y7</accession>